<accession>A0A0N8PPC4</accession>
<dbReference type="Pfam" id="PF01261">
    <property type="entry name" value="AP_endonuc_2"/>
    <property type="match status" value="1"/>
</dbReference>
<dbReference type="SUPFAM" id="SSF51658">
    <property type="entry name" value="Xylose isomerase-like"/>
    <property type="match status" value="1"/>
</dbReference>
<proteinExistence type="predicted"/>
<keyword evidence="3" id="KW-1185">Reference proteome</keyword>
<dbReference type="EMBL" id="LJCO01000042">
    <property type="protein sequence ID" value="KPV43933.1"/>
    <property type="molecule type" value="Genomic_DNA"/>
</dbReference>
<dbReference type="PATRIC" id="fig|471514.4.peg.454"/>
<dbReference type="RefSeq" id="WP_054968900.1">
    <property type="nucleotide sequence ID" value="NZ_LJCO01000042.1"/>
</dbReference>
<dbReference type="STRING" id="471514.AN477_09405"/>
<dbReference type="AlphaFoldDB" id="A0A0N8PPC4"/>
<dbReference type="InterPro" id="IPR050312">
    <property type="entry name" value="IolE/XylAMocC-like"/>
</dbReference>
<evidence type="ECO:0000259" key="1">
    <source>
        <dbReference type="Pfam" id="PF01261"/>
    </source>
</evidence>
<comment type="caution">
    <text evidence="2">The sequence shown here is derived from an EMBL/GenBank/DDBJ whole genome shotgun (WGS) entry which is preliminary data.</text>
</comment>
<dbReference type="Gene3D" id="3.20.20.150">
    <property type="entry name" value="Divalent-metal-dependent TIM barrel enzymes"/>
    <property type="match status" value="1"/>
</dbReference>
<reference evidence="2 3" key="1">
    <citation type="submission" date="2015-09" db="EMBL/GenBank/DDBJ databases">
        <title>Draft genome sequence of Alicyclobacillus ferrooxydans DSM 22381.</title>
        <authorList>
            <person name="Hemp J."/>
        </authorList>
    </citation>
    <scope>NUCLEOTIDE SEQUENCE [LARGE SCALE GENOMIC DNA]</scope>
    <source>
        <strain evidence="2 3">TC-34</strain>
    </source>
</reference>
<dbReference type="InterPro" id="IPR013022">
    <property type="entry name" value="Xyl_isomerase-like_TIM-brl"/>
</dbReference>
<organism evidence="2 3">
    <name type="scientific">Alicyclobacillus ferrooxydans</name>
    <dbReference type="NCBI Taxonomy" id="471514"/>
    <lineage>
        <taxon>Bacteria</taxon>
        <taxon>Bacillati</taxon>
        <taxon>Bacillota</taxon>
        <taxon>Bacilli</taxon>
        <taxon>Bacillales</taxon>
        <taxon>Alicyclobacillaceae</taxon>
        <taxon>Alicyclobacillus</taxon>
    </lineage>
</organism>
<dbReference type="OrthoDB" id="9782669at2"/>
<feature type="domain" description="Xylose isomerase-like TIM barrel" evidence="1">
    <location>
        <begin position="20"/>
        <end position="252"/>
    </location>
</feature>
<sequence length="273" mass="30145">MKKAINQWCFAEGTPLPEVLDVAAKAGFSAVELNLNDEQGIGLTPSTSTSEARLIARNASDRNLQLLSVSTGLLWTYPLSSDDPEIRGRGMAIVRKQLELAAVLGANTVLVVPGVVTPEVNYDECYKRSQDALWALSNIAAELGVCIGVENVWNKFLLSPREMKQYVDDMGTPSVGIYFDIGNVLQFGYPQHWISILGERIKKVHIKDFSIKVGNINGFVPLLAGDVNWPIVVKELREIGYDDVLTAEIPPYANNVYQSAFDISRQMDVILEM</sequence>
<name>A0A0N8PPC4_9BACL</name>
<gene>
    <name evidence="2" type="ORF">AN477_09405</name>
</gene>
<dbReference type="Proteomes" id="UP000050482">
    <property type="component" value="Unassembled WGS sequence"/>
</dbReference>
<dbReference type="InterPro" id="IPR036237">
    <property type="entry name" value="Xyl_isomerase-like_sf"/>
</dbReference>
<dbReference type="PANTHER" id="PTHR12110">
    <property type="entry name" value="HYDROXYPYRUVATE ISOMERASE"/>
    <property type="match status" value="1"/>
</dbReference>
<protein>
    <submittedName>
        <fullName evidence="2">Xylulose 5-phosphate 3-epimerase</fullName>
    </submittedName>
</protein>
<evidence type="ECO:0000313" key="2">
    <source>
        <dbReference type="EMBL" id="KPV43933.1"/>
    </source>
</evidence>
<evidence type="ECO:0000313" key="3">
    <source>
        <dbReference type="Proteomes" id="UP000050482"/>
    </source>
</evidence>